<dbReference type="RefSeq" id="WP_078700383.1">
    <property type="nucleotide sequence ID" value="NZ_LT796768.1"/>
</dbReference>
<proteinExistence type="inferred from homology"/>
<dbReference type="PROSITE" id="PS00061">
    <property type="entry name" value="ADH_SHORT"/>
    <property type="match status" value="1"/>
</dbReference>
<dbReference type="PRINTS" id="PR00081">
    <property type="entry name" value="GDHRDH"/>
</dbReference>
<dbReference type="EMBL" id="LT796768">
    <property type="protein sequence ID" value="SKB08964.1"/>
    <property type="molecule type" value="Genomic_DNA"/>
</dbReference>
<dbReference type="SUPFAM" id="SSF51735">
    <property type="entry name" value="NAD(P)-binding Rossmann-fold domains"/>
    <property type="match status" value="1"/>
</dbReference>
<evidence type="ECO:0000259" key="3">
    <source>
        <dbReference type="SMART" id="SM00822"/>
    </source>
</evidence>
<dbReference type="PRINTS" id="PR00080">
    <property type="entry name" value="SDRFAMILY"/>
</dbReference>
<dbReference type="OrthoDB" id="8991930at2"/>
<name>A0A1T4Z4N3_9ACTN</name>
<organism evidence="4 5">
    <name type="scientific">Aeromicrobium choanae</name>
    <dbReference type="NCBI Taxonomy" id="1736691"/>
    <lineage>
        <taxon>Bacteria</taxon>
        <taxon>Bacillati</taxon>
        <taxon>Actinomycetota</taxon>
        <taxon>Actinomycetes</taxon>
        <taxon>Propionibacteriales</taxon>
        <taxon>Nocardioidaceae</taxon>
        <taxon>Aeromicrobium</taxon>
    </lineage>
</organism>
<dbReference type="InterPro" id="IPR036291">
    <property type="entry name" value="NAD(P)-bd_dom_sf"/>
</dbReference>
<dbReference type="GO" id="GO:0016616">
    <property type="term" value="F:oxidoreductase activity, acting on the CH-OH group of donors, NAD or NADP as acceptor"/>
    <property type="evidence" value="ECO:0007669"/>
    <property type="project" value="TreeGrafter"/>
</dbReference>
<accession>A0A1T4Z4N3</accession>
<protein>
    <submittedName>
        <fullName evidence="4">3-oxoacyl-[acyl-carrier protein] reductase</fullName>
    </submittedName>
</protein>
<dbReference type="InterPro" id="IPR002347">
    <property type="entry name" value="SDR_fam"/>
</dbReference>
<dbReference type="AlphaFoldDB" id="A0A1T4Z4N3"/>
<feature type="domain" description="Ketoreductase" evidence="3">
    <location>
        <begin position="4"/>
        <end position="178"/>
    </location>
</feature>
<keyword evidence="5" id="KW-1185">Reference proteome</keyword>
<dbReference type="PANTHER" id="PTHR42760:SF133">
    <property type="entry name" value="3-OXOACYL-[ACYL-CARRIER-PROTEIN] REDUCTASE"/>
    <property type="match status" value="1"/>
</dbReference>
<dbReference type="Proteomes" id="UP000191040">
    <property type="component" value="Chromosome I"/>
</dbReference>
<evidence type="ECO:0000256" key="2">
    <source>
        <dbReference type="ARBA" id="ARBA00023002"/>
    </source>
</evidence>
<dbReference type="InterPro" id="IPR057326">
    <property type="entry name" value="KR_dom"/>
</dbReference>
<evidence type="ECO:0000313" key="5">
    <source>
        <dbReference type="Proteomes" id="UP000191040"/>
    </source>
</evidence>
<evidence type="ECO:0000313" key="4">
    <source>
        <dbReference type="EMBL" id="SKB08964.1"/>
    </source>
</evidence>
<dbReference type="STRING" id="1736691.SAMN06295964_2410"/>
<sequence>MSAAPLVVSGGSSGIGAAIVRHLAPLRPLVSIDRAPMDELPENVTEVIGDLASAEGVRKAADAVRELTGGSISGVVHCAGVATSVGPLADMDVAEWQRAIDVNLVGAIAMGQYFGPLVHDDGRWVYFSSGTALKGPGGMAAYVASKAGVIGLTKSLAAELGGRGITVNVVAPGFVLTPLSAHLSFAEPANLQTRAIQRSATVEDFVGPVDFFLSEGASFVSGQTLVVDGGSFKH</sequence>
<gene>
    <name evidence="4" type="ORF">SAMN06295964_2410</name>
</gene>
<dbReference type="Gene3D" id="3.40.50.720">
    <property type="entry name" value="NAD(P)-binding Rossmann-like Domain"/>
    <property type="match status" value="1"/>
</dbReference>
<evidence type="ECO:0000256" key="1">
    <source>
        <dbReference type="ARBA" id="ARBA00006484"/>
    </source>
</evidence>
<keyword evidence="2" id="KW-0560">Oxidoreductase</keyword>
<reference evidence="5" key="1">
    <citation type="submission" date="2017-02" db="EMBL/GenBank/DDBJ databases">
        <authorList>
            <person name="Varghese N."/>
            <person name="Submissions S."/>
        </authorList>
    </citation>
    <scope>NUCLEOTIDE SEQUENCE [LARGE SCALE GENOMIC DNA]</scope>
    <source>
        <strain evidence="5">9H-4</strain>
    </source>
</reference>
<dbReference type="InterPro" id="IPR020904">
    <property type="entry name" value="Sc_DH/Rdtase_CS"/>
</dbReference>
<dbReference type="PANTHER" id="PTHR42760">
    <property type="entry name" value="SHORT-CHAIN DEHYDROGENASES/REDUCTASES FAMILY MEMBER"/>
    <property type="match status" value="1"/>
</dbReference>
<dbReference type="SMART" id="SM00822">
    <property type="entry name" value="PKS_KR"/>
    <property type="match status" value="1"/>
</dbReference>
<comment type="similarity">
    <text evidence="1">Belongs to the short-chain dehydrogenases/reductases (SDR) family.</text>
</comment>
<dbReference type="CDD" id="cd05233">
    <property type="entry name" value="SDR_c"/>
    <property type="match status" value="1"/>
</dbReference>
<dbReference type="Pfam" id="PF13561">
    <property type="entry name" value="adh_short_C2"/>
    <property type="match status" value="1"/>
</dbReference>